<accession>A0ABD0KLC6</accession>
<dbReference type="Proteomes" id="UP001519460">
    <property type="component" value="Unassembled WGS sequence"/>
</dbReference>
<proteinExistence type="predicted"/>
<comment type="caution">
    <text evidence="1">The sequence shown here is derived from an EMBL/GenBank/DDBJ whole genome shotgun (WGS) entry which is preliminary data.</text>
</comment>
<reference evidence="1 2" key="1">
    <citation type="journal article" date="2023" name="Sci. Data">
        <title>Genome assembly of the Korean intertidal mud-creeper Batillaria attramentaria.</title>
        <authorList>
            <person name="Patra A.K."/>
            <person name="Ho P.T."/>
            <person name="Jun S."/>
            <person name="Lee S.J."/>
            <person name="Kim Y."/>
            <person name="Won Y.J."/>
        </authorList>
    </citation>
    <scope>NUCLEOTIDE SEQUENCE [LARGE SCALE GENOMIC DNA]</scope>
    <source>
        <strain evidence="1">Wonlab-2016</strain>
    </source>
</reference>
<evidence type="ECO:0000313" key="1">
    <source>
        <dbReference type="EMBL" id="KAK7487615.1"/>
    </source>
</evidence>
<keyword evidence="2" id="KW-1185">Reference proteome</keyword>
<sequence>LLNGRGANNEGNPSQYFPARILIEADEAVFLPEVKRHVMTPELNSISSVSLNPEEKQIVFFPK</sequence>
<feature type="non-terminal residue" evidence="1">
    <location>
        <position position="63"/>
    </location>
</feature>
<protein>
    <submittedName>
        <fullName evidence="1">Uncharacterized protein</fullName>
    </submittedName>
</protein>
<evidence type="ECO:0000313" key="2">
    <source>
        <dbReference type="Proteomes" id="UP001519460"/>
    </source>
</evidence>
<dbReference type="EMBL" id="JACVVK020000162">
    <property type="protein sequence ID" value="KAK7487615.1"/>
    <property type="molecule type" value="Genomic_DNA"/>
</dbReference>
<feature type="non-terminal residue" evidence="1">
    <location>
        <position position="1"/>
    </location>
</feature>
<gene>
    <name evidence="1" type="ORF">BaRGS_00021165</name>
</gene>
<dbReference type="AlphaFoldDB" id="A0ABD0KLC6"/>
<organism evidence="1 2">
    <name type="scientific">Batillaria attramentaria</name>
    <dbReference type="NCBI Taxonomy" id="370345"/>
    <lineage>
        <taxon>Eukaryota</taxon>
        <taxon>Metazoa</taxon>
        <taxon>Spiralia</taxon>
        <taxon>Lophotrochozoa</taxon>
        <taxon>Mollusca</taxon>
        <taxon>Gastropoda</taxon>
        <taxon>Caenogastropoda</taxon>
        <taxon>Sorbeoconcha</taxon>
        <taxon>Cerithioidea</taxon>
        <taxon>Batillariidae</taxon>
        <taxon>Batillaria</taxon>
    </lineage>
</organism>
<name>A0ABD0KLC6_9CAEN</name>